<accession>A0A090ANE1</accession>
<keyword evidence="3" id="KW-1185">Reference proteome</keyword>
<dbReference type="Pfam" id="PF04247">
    <property type="entry name" value="SirB"/>
    <property type="match status" value="1"/>
</dbReference>
<reference evidence="2 3" key="1">
    <citation type="journal article" date="2014" name="ISME J.">
        <title>Ecophysiology of Thioploca ingrica as revealed by the complete genome sequence supplemented with proteomic evidence.</title>
        <authorList>
            <person name="Kojima H."/>
            <person name="Ogura Y."/>
            <person name="Yamamoto N."/>
            <person name="Togashi T."/>
            <person name="Mori H."/>
            <person name="Watanabe T."/>
            <person name="Nemoto F."/>
            <person name="Kurokawa K."/>
            <person name="Hayashi T."/>
            <person name="Fukui M."/>
        </authorList>
    </citation>
    <scope>NUCLEOTIDE SEQUENCE [LARGE SCALE GENOMIC DNA]</scope>
</reference>
<evidence type="ECO:0000313" key="3">
    <source>
        <dbReference type="Proteomes" id="UP000031623"/>
    </source>
</evidence>
<feature type="transmembrane region" description="Helical" evidence="1">
    <location>
        <begin position="12"/>
        <end position="35"/>
    </location>
</feature>
<gene>
    <name evidence="2" type="ORF">THII_3325</name>
</gene>
<organism evidence="2 3">
    <name type="scientific">Thioploca ingrica</name>
    <dbReference type="NCBI Taxonomy" id="40754"/>
    <lineage>
        <taxon>Bacteria</taxon>
        <taxon>Pseudomonadati</taxon>
        <taxon>Pseudomonadota</taxon>
        <taxon>Gammaproteobacteria</taxon>
        <taxon>Thiotrichales</taxon>
        <taxon>Thiotrichaceae</taxon>
        <taxon>Thioploca</taxon>
    </lineage>
</organism>
<dbReference type="AlphaFoldDB" id="A0A090ANE1"/>
<feature type="transmembrane region" description="Helical" evidence="1">
    <location>
        <begin position="75"/>
        <end position="95"/>
    </location>
</feature>
<dbReference type="PIRSF" id="PIRSF005610">
    <property type="entry name" value="SirB"/>
    <property type="match status" value="1"/>
</dbReference>
<dbReference type="PANTHER" id="PTHR39594:SF1">
    <property type="entry name" value="PROTEIN YCHQ"/>
    <property type="match status" value="1"/>
</dbReference>
<dbReference type="PANTHER" id="PTHR39594">
    <property type="entry name" value="PROTEIN YCHQ"/>
    <property type="match status" value="1"/>
</dbReference>
<evidence type="ECO:0000256" key="1">
    <source>
        <dbReference type="SAM" id="Phobius"/>
    </source>
</evidence>
<protein>
    <submittedName>
        <fullName evidence="2">Invasion gene expression up-regulator SirB</fullName>
    </submittedName>
</protein>
<evidence type="ECO:0000313" key="2">
    <source>
        <dbReference type="EMBL" id="BAP57622.1"/>
    </source>
</evidence>
<feature type="transmembrane region" description="Helical" evidence="1">
    <location>
        <begin position="41"/>
        <end position="63"/>
    </location>
</feature>
<dbReference type="KEGG" id="tig:THII_3325"/>
<name>A0A090ANE1_9GAMM</name>
<dbReference type="HOGENOM" id="CLU_123860_2_0_6"/>
<keyword evidence="1" id="KW-0812">Transmembrane</keyword>
<dbReference type="GO" id="GO:0005886">
    <property type="term" value="C:plasma membrane"/>
    <property type="evidence" value="ECO:0007669"/>
    <property type="project" value="TreeGrafter"/>
</dbReference>
<dbReference type="STRING" id="40754.THII_3325"/>
<sequence length="100" mass="11443">MIQNHPRLQRRWVKIVPHLIDSALLLSGISLVFTIHQYPFVNHWLTAKLLALLLYIILGSIALKRGKTKTIRLTAWISALGIFFYLVTVAITRAANPLIW</sequence>
<dbReference type="InterPro" id="IPR007360">
    <property type="entry name" value="SirB"/>
</dbReference>
<dbReference type="Proteomes" id="UP000031623">
    <property type="component" value="Chromosome"/>
</dbReference>
<proteinExistence type="predicted"/>
<dbReference type="EMBL" id="AP014633">
    <property type="protein sequence ID" value="BAP57622.1"/>
    <property type="molecule type" value="Genomic_DNA"/>
</dbReference>
<keyword evidence="1" id="KW-1133">Transmembrane helix</keyword>
<keyword evidence="1" id="KW-0472">Membrane</keyword>